<reference evidence="1 2" key="1">
    <citation type="journal article" date="2014" name="Am. J. Bot.">
        <title>Genome assembly and annotation for red clover (Trifolium pratense; Fabaceae).</title>
        <authorList>
            <person name="Istvanek J."/>
            <person name="Jaros M."/>
            <person name="Krenek A."/>
            <person name="Repkova J."/>
        </authorList>
    </citation>
    <scope>NUCLEOTIDE SEQUENCE [LARGE SCALE GENOMIC DNA]</scope>
    <source>
        <strain evidence="2">cv. Tatra</strain>
        <tissue evidence="1">Young leaves</tissue>
    </source>
</reference>
<dbReference type="EMBL" id="ASHM01047617">
    <property type="protein sequence ID" value="PNX84948.1"/>
    <property type="molecule type" value="Genomic_DNA"/>
</dbReference>
<gene>
    <name evidence="1" type="ORF">L195_g041013</name>
</gene>
<protein>
    <submittedName>
        <fullName evidence="1">Uncharacterized protein</fullName>
    </submittedName>
</protein>
<name>A0A2K3M2D2_TRIPR</name>
<proteinExistence type="predicted"/>
<reference evidence="1 2" key="2">
    <citation type="journal article" date="2017" name="Front. Plant Sci.">
        <title>Gene Classification and Mining of Molecular Markers Useful in Red Clover (Trifolium pratense) Breeding.</title>
        <authorList>
            <person name="Istvanek J."/>
            <person name="Dluhosova J."/>
            <person name="Dluhos P."/>
            <person name="Patkova L."/>
            <person name="Nedelnik J."/>
            <person name="Repkova J."/>
        </authorList>
    </citation>
    <scope>NUCLEOTIDE SEQUENCE [LARGE SCALE GENOMIC DNA]</scope>
    <source>
        <strain evidence="2">cv. Tatra</strain>
        <tissue evidence="1">Young leaves</tissue>
    </source>
</reference>
<comment type="caution">
    <text evidence="1">The sequence shown here is derived from an EMBL/GenBank/DDBJ whole genome shotgun (WGS) entry which is preliminary data.</text>
</comment>
<organism evidence="1 2">
    <name type="scientific">Trifolium pratense</name>
    <name type="common">Red clover</name>
    <dbReference type="NCBI Taxonomy" id="57577"/>
    <lineage>
        <taxon>Eukaryota</taxon>
        <taxon>Viridiplantae</taxon>
        <taxon>Streptophyta</taxon>
        <taxon>Embryophyta</taxon>
        <taxon>Tracheophyta</taxon>
        <taxon>Spermatophyta</taxon>
        <taxon>Magnoliopsida</taxon>
        <taxon>eudicotyledons</taxon>
        <taxon>Gunneridae</taxon>
        <taxon>Pentapetalae</taxon>
        <taxon>rosids</taxon>
        <taxon>fabids</taxon>
        <taxon>Fabales</taxon>
        <taxon>Fabaceae</taxon>
        <taxon>Papilionoideae</taxon>
        <taxon>50 kb inversion clade</taxon>
        <taxon>NPAAA clade</taxon>
        <taxon>Hologalegina</taxon>
        <taxon>IRL clade</taxon>
        <taxon>Trifolieae</taxon>
        <taxon>Trifolium</taxon>
    </lineage>
</organism>
<feature type="non-terminal residue" evidence="1">
    <location>
        <position position="100"/>
    </location>
</feature>
<dbReference type="AlphaFoldDB" id="A0A2K3M2D2"/>
<dbReference type="Proteomes" id="UP000236291">
    <property type="component" value="Unassembled WGS sequence"/>
</dbReference>
<evidence type="ECO:0000313" key="2">
    <source>
        <dbReference type="Proteomes" id="UP000236291"/>
    </source>
</evidence>
<accession>A0A2K3M2D2</accession>
<evidence type="ECO:0000313" key="1">
    <source>
        <dbReference type="EMBL" id="PNX84948.1"/>
    </source>
</evidence>
<sequence>MINGARQPRLDRTKTYSNYAASSKHISTTVAITMSCILERQHQHKLLCDHRGQFVLARSNFIQGRFNTLEREAIICVGTSELSTLISHIKSLVSISNFKV</sequence>